<evidence type="ECO:0000259" key="2">
    <source>
        <dbReference type="Pfam" id="PF01569"/>
    </source>
</evidence>
<dbReference type="RefSeq" id="WP_091047230.1">
    <property type="nucleotide sequence ID" value="NZ_FNGF01000002.1"/>
</dbReference>
<keyword evidence="1" id="KW-0472">Membrane</keyword>
<dbReference type="Pfam" id="PF01569">
    <property type="entry name" value="PAP2"/>
    <property type="match status" value="1"/>
</dbReference>
<keyword evidence="1" id="KW-1133">Transmembrane helix</keyword>
<dbReference type="SUPFAM" id="SSF48317">
    <property type="entry name" value="Acid phosphatase/Vanadium-dependent haloperoxidase"/>
    <property type="match status" value="1"/>
</dbReference>
<sequence length="219" mass="22205">MTPLIPRLRDHNHDHRLRTAAIGAACVAAVLLTAIALGDRALPLDLWIVDNLYAAPDSTLGTVAAAVSGLGTLAGAGILIAETAVRLRRERRRALGPLLKAGAVLVLCVAAIGLQALFQRSGPAVTDQDWTYPSGHVTLLAAIAFTAAVVSAHRSRAGRTAVLATGGALVAAVAAGRVVSGEHYLIDVVAAAVAVLGIGLLAGAALGLVPNAARPRPSR</sequence>
<evidence type="ECO:0000313" key="3">
    <source>
        <dbReference type="EMBL" id="SDK92969.1"/>
    </source>
</evidence>
<evidence type="ECO:0000256" key="1">
    <source>
        <dbReference type="SAM" id="Phobius"/>
    </source>
</evidence>
<protein>
    <submittedName>
        <fullName evidence="3">Undecaprenyl-diphosphatase</fullName>
    </submittedName>
</protein>
<dbReference type="EMBL" id="FNGF01000002">
    <property type="protein sequence ID" value="SDK92969.1"/>
    <property type="molecule type" value="Genomic_DNA"/>
</dbReference>
<accession>A0A1G9FX63</accession>
<dbReference type="STRING" id="380244.SAMN05216298_2085"/>
<feature type="transmembrane region" description="Helical" evidence="1">
    <location>
        <begin position="97"/>
        <end position="118"/>
    </location>
</feature>
<feature type="transmembrane region" description="Helical" evidence="1">
    <location>
        <begin position="130"/>
        <end position="150"/>
    </location>
</feature>
<gene>
    <name evidence="3" type="ORF">SAMN05216298_2085</name>
</gene>
<dbReference type="InterPro" id="IPR000326">
    <property type="entry name" value="PAP2/HPO"/>
</dbReference>
<evidence type="ECO:0000313" key="4">
    <source>
        <dbReference type="Proteomes" id="UP000198662"/>
    </source>
</evidence>
<dbReference type="InterPro" id="IPR036938">
    <property type="entry name" value="PAP2/HPO_sf"/>
</dbReference>
<feature type="transmembrane region" description="Helical" evidence="1">
    <location>
        <begin position="162"/>
        <end position="179"/>
    </location>
</feature>
<feature type="transmembrane region" description="Helical" evidence="1">
    <location>
        <begin position="185"/>
        <end position="209"/>
    </location>
</feature>
<organism evidence="3 4">
    <name type="scientific">Glycomyces sambucus</name>
    <dbReference type="NCBI Taxonomy" id="380244"/>
    <lineage>
        <taxon>Bacteria</taxon>
        <taxon>Bacillati</taxon>
        <taxon>Actinomycetota</taxon>
        <taxon>Actinomycetes</taxon>
        <taxon>Glycomycetales</taxon>
        <taxon>Glycomycetaceae</taxon>
        <taxon>Glycomyces</taxon>
    </lineage>
</organism>
<feature type="transmembrane region" description="Helical" evidence="1">
    <location>
        <begin position="58"/>
        <end position="85"/>
    </location>
</feature>
<keyword evidence="4" id="KW-1185">Reference proteome</keyword>
<feature type="domain" description="Phosphatidic acid phosphatase type 2/haloperoxidase" evidence="2">
    <location>
        <begin position="120"/>
        <end position="198"/>
    </location>
</feature>
<dbReference type="AlphaFoldDB" id="A0A1G9FX63"/>
<dbReference type="Gene3D" id="1.20.144.10">
    <property type="entry name" value="Phosphatidic acid phosphatase type 2/haloperoxidase"/>
    <property type="match status" value="1"/>
</dbReference>
<reference evidence="4" key="1">
    <citation type="submission" date="2016-10" db="EMBL/GenBank/DDBJ databases">
        <authorList>
            <person name="Varghese N."/>
            <person name="Submissions S."/>
        </authorList>
    </citation>
    <scope>NUCLEOTIDE SEQUENCE [LARGE SCALE GENOMIC DNA]</scope>
    <source>
        <strain evidence="4">CGMCC 4.3147</strain>
    </source>
</reference>
<proteinExistence type="predicted"/>
<dbReference type="Proteomes" id="UP000198662">
    <property type="component" value="Unassembled WGS sequence"/>
</dbReference>
<feature type="transmembrane region" description="Helical" evidence="1">
    <location>
        <begin position="20"/>
        <end position="38"/>
    </location>
</feature>
<keyword evidence="1" id="KW-0812">Transmembrane</keyword>
<dbReference type="OrthoDB" id="3480647at2"/>
<name>A0A1G9FX63_9ACTN</name>